<dbReference type="Pfam" id="PF19853">
    <property type="entry name" value="DUF6328"/>
    <property type="match status" value="1"/>
</dbReference>
<keyword evidence="1" id="KW-0472">Membrane</keyword>
<keyword evidence="1" id="KW-0812">Transmembrane</keyword>
<dbReference type="AlphaFoldDB" id="A0A7G9RGU1"/>
<dbReference type="Proteomes" id="UP000515947">
    <property type="component" value="Chromosome"/>
</dbReference>
<feature type="transmembrane region" description="Helical" evidence="1">
    <location>
        <begin position="98"/>
        <end position="126"/>
    </location>
</feature>
<name>A0A7G9RGU1_9ACTN</name>
<protein>
    <submittedName>
        <fullName evidence="2">Sodium:proton antiporter</fullName>
    </submittedName>
</protein>
<evidence type="ECO:0000313" key="2">
    <source>
        <dbReference type="EMBL" id="QNN54816.1"/>
    </source>
</evidence>
<sequence length="162" mass="17860">MDSAARDNDSGHEDEDKTERLARNFNELLQELRVTQTGIQILTGFLLTVPFTQRFPDLDAEQKYGYLTVLCGAVLATGFIIAPVALHRTLFRQGEKEWLVHAANWCARAGLFVLALTMAGVVWLVFDVVISRAAAVVAGGLALAFFAALWWVLPLVKRADAD</sequence>
<keyword evidence="3" id="KW-1185">Reference proteome</keyword>
<proteinExistence type="predicted"/>
<dbReference type="KEGG" id="nmes:H9L09_03675"/>
<keyword evidence="1" id="KW-1133">Transmembrane helix</keyword>
<dbReference type="InterPro" id="IPR046291">
    <property type="entry name" value="DUF6328"/>
</dbReference>
<dbReference type="EMBL" id="CP060713">
    <property type="protein sequence ID" value="QNN54816.1"/>
    <property type="molecule type" value="Genomic_DNA"/>
</dbReference>
<evidence type="ECO:0000313" key="3">
    <source>
        <dbReference type="Proteomes" id="UP000515947"/>
    </source>
</evidence>
<feature type="transmembrane region" description="Helical" evidence="1">
    <location>
        <begin position="64"/>
        <end position="86"/>
    </location>
</feature>
<feature type="transmembrane region" description="Helical" evidence="1">
    <location>
        <begin position="132"/>
        <end position="153"/>
    </location>
</feature>
<gene>
    <name evidence="2" type="ORF">H9L09_03675</name>
</gene>
<accession>A0A7G9RGU1</accession>
<reference evidence="2 3" key="1">
    <citation type="submission" date="2020-08" db="EMBL/GenBank/DDBJ databases">
        <title>Genome sequence of Nocardioides mesophilus KACC 16243T.</title>
        <authorList>
            <person name="Hyun D.-W."/>
            <person name="Bae J.-W."/>
        </authorList>
    </citation>
    <scope>NUCLEOTIDE SEQUENCE [LARGE SCALE GENOMIC DNA]</scope>
    <source>
        <strain evidence="2 3">KACC 16243</strain>
    </source>
</reference>
<organism evidence="2 3">
    <name type="scientific">Nocardioides mesophilus</name>
    <dbReference type="NCBI Taxonomy" id="433659"/>
    <lineage>
        <taxon>Bacteria</taxon>
        <taxon>Bacillati</taxon>
        <taxon>Actinomycetota</taxon>
        <taxon>Actinomycetes</taxon>
        <taxon>Propionibacteriales</taxon>
        <taxon>Nocardioidaceae</taxon>
        <taxon>Nocardioides</taxon>
    </lineage>
</organism>
<evidence type="ECO:0000256" key="1">
    <source>
        <dbReference type="SAM" id="Phobius"/>
    </source>
</evidence>